<evidence type="ECO:0000256" key="1">
    <source>
        <dbReference type="SAM" id="MobiDB-lite"/>
    </source>
</evidence>
<comment type="caution">
    <text evidence="3">The sequence shown here is derived from an EMBL/GenBank/DDBJ whole genome shotgun (WGS) entry which is preliminary data.</text>
</comment>
<dbReference type="Proteomes" id="UP000256988">
    <property type="component" value="Unassembled WGS sequence"/>
</dbReference>
<feature type="region of interest" description="Disordered" evidence="1">
    <location>
        <begin position="104"/>
        <end position="128"/>
    </location>
</feature>
<feature type="compositionally biased region" description="Basic and acidic residues" evidence="1">
    <location>
        <begin position="109"/>
        <end position="119"/>
    </location>
</feature>
<evidence type="ECO:0000313" key="3">
    <source>
        <dbReference type="EMBL" id="RED00368.1"/>
    </source>
</evidence>
<accession>A0A3D9EBJ1</accession>
<gene>
    <name evidence="3" type="ORF">DFO60_4522</name>
</gene>
<dbReference type="PROSITE" id="PS51257">
    <property type="entry name" value="PROKAR_LIPOPROTEIN"/>
    <property type="match status" value="1"/>
</dbReference>
<reference evidence="3 4" key="1">
    <citation type="submission" date="2018-07" db="EMBL/GenBank/DDBJ databases">
        <title>Genome sequencing of rice bacterial endophytes.</title>
        <authorList>
            <person name="Venturi V."/>
        </authorList>
    </citation>
    <scope>NUCLEOTIDE SEQUENCE [LARGE SCALE GENOMIC DNA]</scope>
    <source>
        <strain evidence="3 4">AG1002</strain>
    </source>
</reference>
<dbReference type="RefSeq" id="WP_115946932.1">
    <property type="nucleotide sequence ID" value="NZ_QRDL01000008.1"/>
</dbReference>
<evidence type="ECO:0008006" key="5">
    <source>
        <dbReference type="Google" id="ProtNLM"/>
    </source>
</evidence>
<dbReference type="AlphaFoldDB" id="A0A3D9EBJ1"/>
<sequence>MSRRLASIILPLGLALVAGCATSLETPPLPHGYRPAVTANGETLLLPRRCAAWNTNEPPAALPPGCASALNLLEMVERQDDLRVGRATGPAFAAPVGRAAHRYLQGDELQQRQRERDQDAQATTRGQP</sequence>
<protein>
    <recommendedName>
        <fullName evidence="5">Lipoprotein</fullName>
    </recommendedName>
</protein>
<evidence type="ECO:0000256" key="2">
    <source>
        <dbReference type="SAM" id="SignalP"/>
    </source>
</evidence>
<feature type="chain" id="PRO_5017786619" description="Lipoprotein" evidence="2">
    <location>
        <begin position="24"/>
        <end position="128"/>
    </location>
</feature>
<keyword evidence="2" id="KW-0732">Signal</keyword>
<name>A0A3D9EBJ1_ECTOL</name>
<evidence type="ECO:0000313" key="4">
    <source>
        <dbReference type="Proteomes" id="UP000256988"/>
    </source>
</evidence>
<feature type="signal peptide" evidence="2">
    <location>
        <begin position="1"/>
        <end position="23"/>
    </location>
</feature>
<dbReference type="EMBL" id="QRDL01000008">
    <property type="protein sequence ID" value="RED00368.1"/>
    <property type="molecule type" value="Genomic_DNA"/>
</dbReference>
<proteinExistence type="predicted"/>
<organism evidence="3 4">
    <name type="scientific">Ectopseudomonas oleovorans</name>
    <name type="common">Pseudomonas oleovorans</name>
    <dbReference type="NCBI Taxonomy" id="301"/>
    <lineage>
        <taxon>Bacteria</taxon>
        <taxon>Pseudomonadati</taxon>
        <taxon>Pseudomonadota</taxon>
        <taxon>Gammaproteobacteria</taxon>
        <taxon>Pseudomonadales</taxon>
        <taxon>Pseudomonadaceae</taxon>
        <taxon>Ectopseudomonas</taxon>
    </lineage>
</organism>